<dbReference type="Gene3D" id="3.40.630.30">
    <property type="match status" value="1"/>
</dbReference>
<protein>
    <submittedName>
        <fullName evidence="4">Effector protein</fullName>
    </submittedName>
</protein>
<evidence type="ECO:0000256" key="1">
    <source>
        <dbReference type="ARBA" id="ARBA00022679"/>
    </source>
</evidence>
<keyword evidence="1" id="KW-0808">Transferase</keyword>
<dbReference type="InterPro" id="IPR050832">
    <property type="entry name" value="Bact_Acetyltransf"/>
</dbReference>
<keyword evidence="2" id="KW-0012">Acyltransferase</keyword>
<dbReference type="InterPro" id="IPR000182">
    <property type="entry name" value="GNAT_dom"/>
</dbReference>
<reference evidence="5" key="1">
    <citation type="submission" date="2018-02" db="EMBL/GenBank/DDBJ databases">
        <authorList>
            <person name="O'Hara-Hanley K."/>
            <person name="Soby S."/>
        </authorList>
    </citation>
    <scope>NUCLEOTIDE SEQUENCE [LARGE SCALE GENOMIC DNA]</scope>
    <source>
        <strain evidence="5">MWU14-2602</strain>
    </source>
</reference>
<dbReference type="SUPFAM" id="SSF55729">
    <property type="entry name" value="Acyl-CoA N-acyltransferases (Nat)"/>
    <property type="match status" value="1"/>
</dbReference>
<dbReference type="Pfam" id="PF13673">
    <property type="entry name" value="Acetyltransf_10"/>
    <property type="match status" value="1"/>
</dbReference>
<dbReference type="PROSITE" id="PS51186">
    <property type="entry name" value="GNAT"/>
    <property type="match status" value="1"/>
</dbReference>
<dbReference type="RefSeq" id="WP_103901524.1">
    <property type="nucleotide sequence ID" value="NZ_PQWB01000017.1"/>
</dbReference>
<feature type="domain" description="N-acetyltransferase" evidence="3">
    <location>
        <begin position="10"/>
        <end position="153"/>
    </location>
</feature>
<comment type="caution">
    <text evidence="4">The sequence shown here is derived from an EMBL/GenBank/DDBJ whole genome shotgun (WGS) entry which is preliminary data.</text>
</comment>
<dbReference type="PANTHER" id="PTHR43877">
    <property type="entry name" value="AMINOALKYLPHOSPHONATE N-ACETYLTRANSFERASE-RELATED-RELATED"/>
    <property type="match status" value="1"/>
</dbReference>
<evidence type="ECO:0000256" key="2">
    <source>
        <dbReference type="ARBA" id="ARBA00023315"/>
    </source>
</evidence>
<gene>
    <name evidence="4" type="ORF">C2I19_04540</name>
</gene>
<accession>A0A2S5DJ21</accession>
<dbReference type="CDD" id="cd04301">
    <property type="entry name" value="NAT_SF"/>
    <property type="match status" value="1"/>
</dbReference>
<dbReference type="OrthoDB" id="9796171at2"/>
<proteinExistence type="predicted"/>
<dbReference type="EMBL" id="PQWB01000017">
    <property type="protein sequence ID" value="POZ63080.1"/>
    <property type="molecule type" value="Genomic_DNA"/>
</dbReference>
<dbReference type="Proteomes" id="UP000237082">
    <property type="component" value="Unassembled WGS sequence"/>
</dbReference>
<dbReference type="AlphaFoldDB" id="A0A2S5DJ21"/>
<name>A0A2S5DJ21_9NEIS</name>
<dbReference type="GO" id="GO:0016747">
    <property type="term" value="F:acyltransferase activity, transferring groups other than amino-acyl groups"/>
    <property type="evidence" value="ECO:0007669"/>
    <property type="project" value="InterPro"/>
</dbReference>
<evidence type="ECO:0000313" key="5">
    <source>
        <dbReference type="Proteomes" id="UP000237082"/>
    </source>
</evidence>
<evidence type="ECO:0000259" key="3">
    <source>
        <dbReference type="PROSITE" id="PS51186"/>
    </source>
</evidence>
<sequence>MANRIAWHCHGFDDFTPRALYQALQLRDQVFVVEQQSIYGDVDGVDTHCLHLSGRDDGDQLVAYARLIAPGEKYPDAAAIGRVVVAPQARGQGLGKALMAQAVAQCHAHYPGRAIMLSAQCDASELYSGFGFAPVSEPYDDGGILHVDMRREG</sequence>
<organism evidence="4 5">
    <name type="scientific">Chromobacterium alticapitis</name>
    <dbReference type="NCBI Taxonomy" id="2073169"/>
    <lineage>
        <taxon>Bacteria</taxon>
        <taxon>Pseudomonadati</taxon>
        <taxon>Pseudomonadota</taxon>
        <taxon>Betaproteobacteria</taxon>
        <taxon>Neisseriales</taxon>
        <taxon>Chromobacteriaceae</taxon>
        <taxon>Chromobacterium</taxon>
    </lineage>
</organism>
<evidence type="ECO:0000313" key="4">
    <source>
        <dbReference type="EMBL" id="POZ63080.1"/>
    </source>
</evidence>
<keyword evidence="5" id="KW-1185">Reference proteome</keyword>
<dbReference type="InterPro" id="IPR016181">
    <property type="entry name" value="Acyl_CoA_acyltransferase"/>
</dbReference>